<dbReference type="AlphaFoldDB" id="A0A238LA24"/>
<dbReference type="RefSeq" id="WP_093990463.1">
    <property type="nucleotide sequence ID" value="NZ_FXZK01000001.1"/>
</dbReference>
<name>A0A238LA24_9RHOB</name>
<evidence type="ECO:0000313" key="3">
    <source>
        <dbReference type="Proteomes" id="UP000201613"/>
    </source>
</evidence>
<dbReference type="EMBL" id="FXZK01000001">
    <property type="protein sequence ID" value="SMY06265.1"/>
    <property type="molecule type" value="Genomic_DNA"/>
</dbReference>
<feature type="domain" description="Contractile injection system tube protein N-terminal" evidence="1">
    <location>
        <begin position="27"/>
        <end position="169"/>
    </location>
</feature>
<dbReference type="InterPro" id="IPR045361">
    <property type="entry name" value="CIS_tube_prot_N"/>
</dbReference>
<gene>
    <name evidence="2" type="ORF">LOM8899_00388</name>
</gene>
<dbReference type="OrthoDB" id="661223at2"/>
<organism evidence="2 3">
    <name type="scientific">Flavimaricola marinus</name>
    <dbReference type="NCBI Taxonomy" id="1819565"/>
    <lineage>
        <taxon>Bacteria</taxon>
        <taxon>Pseudomonadati</taxon>
        <taxon>Pseudomonadota</taxon>
        <taxon>Alphaproteobacteria</taxon>
        <taxon>Rhodobacterales</taxon>
        <taxon>Paracoccaceae</taxon>
        <taxon>Flavimaricola</taxon>
    </lineage>
</organism>
<sequence length="215" mass="23059">MSKIPGYPKTARAALVVFEAPNPIPSVITLQYNPDKMQRDVKASAIEGGARSDAFRLTGAPVETIKMEVWFDATDKLAEGDPFTIANGIYPQLASLEMLLAPSSAVVVANSIMLAAGTIEILPASAPFLILVWGKRVLPVRMAGLSVGEEAFDVNLNPIRAKVGLDFTVLTYSDLEQSHPGYAMYLGHQIVKEQMGRATRAGTVASILSQKLSTN</sequence>
<dbReference type="Pfam" id="PF19266">
    <property type="entry name" value="CIS_tube"/>
    <property type="match status" value="1"/>
</dbReference>
<protein>
    <recommendedName>
        <fullName evidence="1">Contractile injection system tube protein N-terminal domain-containing protein</fullName>
    </recommendedName>
</protein>
<dbReference type="Proteomes" id="UP000201613">
    <property type="component" value="Unassembled WGS sequence"/>
</dbReference>
<evidence type="ECO:0000259" key="1">
    <source>
        <dbReference type="Pfam" id="PF19266"/>
    </source>
</evidence>
<accession>A0A238LA24</accession>
<keyword evidence="3" id="KW-1185">Reference proteome</keyword>
<reference evidence="2 3" key="1">
    <citation type="submission" date="2017-05" db="EMBL/GenBank/DDBJ databases">
        <authorList>
            <person name="Song R."/>
            <person name="Chenine A.L."/>
            <person name="Ruprecht R.M."/>
        </authorList>
    </citation>
    <scope>NUCLEOTIDE SEQUENCE [LARGE SCALE GENOMIC DNA]</scope>
    <source>
        <strain evidence="2 3">CECT 8899</strain>
    </source>
</reference>
<evidence type="ECO:0000313" key="2">
    <source>
        <dbReference type="EMBL" id="SMY06265.1"/>
    </source>
</evidence>
<proteinExistence type="predicted"/>